<reference evidence="1 2" key="1">
    <citation type="journal article" date="2015" name="Mol. Plant Microbe Interact.">
        <title>Genome, transcriptome, and functional analyses of Penicillium expansum provide new insights into secondary metabolism and pathogenicity.</title>
        <authorList>
            <person name="Ballester A.R."/>
            <person name="Marcet-Houben M."/>
            <person name="Levin E."/>
            <person name="Sela N."/>
            <person name="Selma-Lazaro C."/>
            <person name="Carmona L."/>
            <person name="Wisniewski M."/>
            <person name="Droby S."/>
            <person name="Gonzalez-Candelas L."/>
            <person name="Gabaldon T."/>
        </authorList>
    </citation>
    <scope>NUCLEOTIDE SEQUENCE [LARGE SCALE GENOMIC DNA]</scope>
    <source>
        <strain evidence="1 2">PHI-1</strain>
    </source>
</reference>
<protein>
    <submittedName>
        <fullName evidence="1">Uncharacterized protein</fullName>
    </submittedName>
</protein>
<sequence>MALFPVRKRSAGVKVLSFFSPQFHGDSVSDSVKGKEAVWLIPLVLPAYVDLASACAWFHDLTVWTF</sequence>
<evidence type="ECO:0000313" key="2">
    <source>
        <dbReference type="Proteomes" id="UP000030104"/>
    </source>
</evidence>
<comment type="caution">
    <text evidence="1">The sequence shown here is derived from an EMBL/GenBank/DDBJ whole genome shotgun (WGS) entry which is preliminary data.</text>
</comment>
<keyword evidence="2" id="KW-1185">Reference proteome</keyword>
<evidence type="ECO:0000313" key="1">
    <source>
        <dbReference type="EMBL" id="KGO75612.1"/>
    </source>
</evidence>
<dbReference type="EMBL" id="JQGA01000454">
    <property type="protein sequence ID" value="KGO75612.1"/>
    <property type="molecule type" value="Genomic_DNA"/>
</dbReference>
<name>A0A0A2L677_PENIT</name>
<proteinExistence type="predicted"/>
<dbReference type="Proteomes" id="UP000030104">
    <property type="component" value="Unassembled WGS sequence"/>
</dbReference>
<accession>A0A0A2L677</accession>
<dbReference type="HOGENOM" id="CLU_2831949_0_0_1"/>
<organism evidence="1 2">
    <name type="scientific">Penicillium italicum</name>
    <name type="common">Blue mold</name>
    <dbReference type="NCBI Taxonomy" id="40296"/>
    <lineage>
        <taxon>Eukaryota</taxon>
        <taxon>Fungi</taxon>
        <taxon>Dikarya</taxon>
        <taxon>Ascomycota</taxon>
        <taxon>Pezizomycotina</taxon>
        <taxon>Eurotiomycetes</taxon>
        <taxon>Eurotiomycetidae</taxon>
        <taxon>Eurotiales</taxon>
        <taxon>Aspergillaceae</taxon>
        <taxon>Penicillium</taxon>
    </lineage>
</organism>
<dbReference type="AlphaFoldDB" id="A0A0A2L677"/>
<gene>
    <name evidence="1" type="ORF">PITC_050420</name>
</gene>